<dbReference type="InterPro" id="IPR019826">
    <property type="entry name" value="Carboxylesterase_B_AS"/>
</dbReference>
<evidence type="ECO:0000259" key="6">
    <source>
        <dbReference type="Pfam" id="PF00135"/>
    </source>
</evidence>
<dbReference type="PROSITE" id="PS00122">
    <property type="entry name" value="CARBOXYLESTERASE_B_1"/>
    <property type="match status" value="1"/>
</dbReference>
<keyword evidence="5" id="KW-1133">Transmembrane helix</keyword>
<keyword evidence="2 3" id="KW-0378">Hydrolase</keyword>
<gene>
    <name evidence="7" type="ORF">BJ508DRAFT_416584</name>
</gene>
<name>A0A3N4I2S0_ASCIM</name>
<organism evidence="7 8">
    <name type="scientific">Ascobolus immersus RN42</name>
    <dbReference type="NCBI Taxonomy" id="1160509"/>
    <lineage>
        <taxon>Eukaryota</taxon>
        <taxon>Fungi</taxon>
        <taxon>Dikarya</taxon>
        <taxon>Ascomycota</taxon>
        <taxon>Pezizomycotina</taxon>
        <taxon>Pezizomycetes</taxon>
        <taxon>Pezizales</taxon>
        <taxon>Ascobolaceae</taxon>
        <taxon>Ascobolus</taxon>
    </lineage>
</organism>
<dbReference type="AlphaFoldDB" id="A0A3N4I2S0"/>
<evidence type="ECO:0000313" key="8">
    <source>
        <dbReference type="Proteomes" id="UP000275078"/>
    </source>
</evidence>
<feature type="transmembrane region" description="Helical" evidence="5">
    <location>
        <begin position="71"/>
        <end position="90"/>
    </location>
</feature>
<dbReference type="InterPro" id="IPR050309">
    <property type="entry name" value="Type-B_Carboxylest/Lipase"/>
</dbReference>
<dbReference type="OrthoDB" id="408631at2759"/>
<keyword evidence="5" id="KW-0812">Transmembrane</keyword>
<evidence type="ECO:0000313" key="7">
    <source>
        <dbReference type="EMBL" id="RPA78400.1"/>
    </source>
</evidence>
<evidence type="ECO:0000256" key="5">
    <source>
        <dbReference type="SAM" id="Phobius"/>
    </source>
</evidence>
<dbReference type="Pfam" id="PF00135">
    <property type="entry name" value="COesterase"/>
    <property type="match status" value="1"/>
</dbReference>
<reference evidence="7 8" key="1">
    <citation type="journal article" date="2018" name="Nat. Ecol. Evol.">
        <title>Pezizomycetes genomes reveal the molecular basis of ectomycorrhizal truffle lifestyle.</title>
        <authorList>
            <person name="Murat C."/>
            <person name="Payen T."/>
            <person name="Noel B."/>
            <person name="Kuo A."/>
            <person name="Morin E."/>
            <person name="Chen J."/>
            <person name="Kohler A."/>
            <person name="Krizsan K."/>
            <person name="Balestrini R."/>
            <person name="Da Silva C."/>
            <person name="Montanini B."/>
            <person name="Hainaut M."/>
            <person name="Levati E."/>
            <person name="Barry K.W."/>
            <person name="Belfiori B."/>
            <person name="Cichocki N."/>
            <person name="Clum A."/>
            <person name="Dockter R.B."/>
            <person name="Fauchery L."/>
            <person name="Guy J."/>
            <person name="Iotti M."/>
            <person name="Le Tacon F."/>
            <person name="Lindquist E.A."/>
            <person name="Lipzen A."/>
            <person name="Malagnac F."/>
            <person name="Mello A."/>
            <person name="Molinier V."/>
            <person name="Miyauchi S."/>
            <person name="Poulain J."/>
            <person name="Riccioni C."/>
            <person name="Rubini A."/>
            <person name="Sitrit Y."/>
            <person name="Splivallo R."/>
            <person name="Traeger S."/>
            <person name="Wang M."/>
            <person name="Zifcakova L."/>
            <person name="Wipf D."/>
            <person name="Zambonelli A."/>
            <person name="Paolocci F."/>
            <person name="Nowrousian M."/>
            <person name="Ottonello S."/>
            <person name="Baldrian P."/>
            <person name="Spatafora J.W."/>
            <person name="Henrissat B."/>
            <person name="Nagy L.G."/>
            <person name="Aury J.M."/>
            <person name="Wincker P."/>
            <person name="Grigoriev I.V."/>
            <person name="Bonfante P."/>
            <person name="Martin F.M."/>
        </authorList>
    </citation>
    <scope>NUCLEOTIDE SEQUENCE [LARGE SCALE GENOMIC DNA]</scope>
    <source>
        <strain evidence="7 8">RN42</strain>
    </source>
</reference>
<accession>A0A3N4I2S0</accession>
<evidence type="ECO:0000256" key="4">
    <source>
        <dbReference type="SAM" id="MobiDB-lite"/>
    </source>
</evidence>
<dbReference type="EC" id="3.1.1.-" evidence="3"/>
<evidence type="ECO:0000256" key="2">
    <source>
        <dbReference type="ARBA" id="ARBA00022801"/>
    </source>
</evidence>
<protein>
    <recommendedName>
        <fullName evidence="3">Carboxylic ester hydrolase</fullName>
        <ecNumber evidence="3">3.1.1.-</ecNumber>
    </recommendedName>
</protein>
<dbReference type="InterPro" id="IPR029058">
    <property type="entry name" value="AB_hydrolase_fold"/>
</dbReference>
<dbReference type="PANTHER" id="PTHR11559">
    <property type="entry name" value="CARBOXYLESTERASE"/>
    <property type="match status" value="1"/>
</dbReference>
<keyword evidence="5" id="KW-0472">Membrane</keyword>
<dbReference type="Gene3D" id="3.40.50.1820">
    <property type="entry name" value="alpha/beta hydrolase"/>
    <property type="match status" value="1"/>
</dbReference>
<sequence length="653" mass="72411">MVKDATKQPLLRTPSSSSSSSDDEDLARQLDFGASNPELPAKIVAKPTSTKKSEHSEDDNYLPPRSNDNGLTIMGAIVALLVAGATYLAFNVKPEGPVVELGYSNYLGKWDAEKGMSVFYGVKYAASTAGENRWRAPQPPRNTKGEGYINVTVPATYRCPQTTVPKLDMTGRNSSNFDVDLWATPSEDCLDLSIYTPLDLRPGNVNTTGEKWTELESEPMPEGGYPVVVVLHAGGYGIGSRNDLEDPTFTDLSKRGIVTVLVNYRLGAFGFLAGEDVKAGGELNVGLLDQRAALKWVQEYIHKFGGDPKKVTLLGQSAGAGSAVHHMLSQDKEAEGLFRDVILSSPYAAPLYNYNDRRPIQLYKKFLELAGCNEAEDKLKCLREKPMEVLVKANVGVVEELGDWGDFGWFPVKDDSEPQYKAKRFVINDLLSKTLNSKDVKLHGERLLVSHMPNEGFLFSSPLVKDDNVRDVLLHHIPELSHRRGIDAVLEQYPAESFQNAKARLDAITGDLFFNCLNYWLADAFSTNGKKVWEEQFMIPPYIHGMDIPYSFKTKVTPRTRPTFEEHSGAIVAFVKNGDPNNLTGVGPLKPRAVEGEKEPERDEWKAWTTKYRSEKVVGVGVQGNTLTMIAGAEDQWGGRCDFWKEFTEKTNL</sequence>
<dbReference type="SUPFAM" id="SSF53474">
    <property type="entry name" value="alpha/beta-Hydrolases"/>
    <property type="match status" value="1"/>
</dbReference>
<dbReference type="STRING" id="1160509.A0A3N4I2S0"/>
<dbReference type="EMBL" id="ML119712">
    <property type="protein sequence ID" value="RPA78400.1"/>
    <property type="molecule type" value="Genomic_DNA"/>
</dbReference>
<evidence type="ECO:0000256" key="1">
    <source>
        <dbReference type="ARBA" id="ARBA00005964"/>
    </source>
</evidence>
<feature type="region of interest" description="Disordered" evidence="4">
    <location>
        <begin position="1"/>
        <end position="66"/>
    </location>
</feature>
<proteinExistence type="inferred from homology"/>
<comment type="similarity">
    <text evidence="1 3">Belongs to the type-B carboxylesterase/lipase family.</text>
</comment>
<dbReference type="GO" id="GO:0016787">
    <property type="term" value="F:hydrolase activity"/>
    <property type="evidence" value="ECO:0007669"/>
    <property type="project" value="UniProtKB-KW"/>
</dbReference>
<feature type="domain" description="Carboxylesterase type B" evidence="6">
    <location>
        <begin position="113"/>
        <end position="610"/>
    </location>
</feature>
<dbReference type="InterPro" id="IPR002018">
    <property type="entry name" value="CarbesteraseB"/>
</dbReference>
<evidence type="ECO:0000256" key="3">
    <source>
        <dbReference type="RuleBase" id="RU361235"/>
    </source>
</evidence>
<dbReference type="Proteomes" id="UP000275078">
    <property type="component" value="Unassembled WGS sequence"/>
</dbReference>
<keyword evidence="8" id="KW-1185">Reference proteome</keyword>